<dbReference type="PANTHER" id="PTHR43592:SF15">
    <property type="entry name" value="CAAX AMINO TERMINAL PROTEASE FAMILY PROTEIN"/>
    <property type="match status" value="1"/>
</dbReference>
<keyword evidence="1" id="KW-0812">Transmembrane</keyword>
<accession>A0AA38F7S3</accession>
<feature type="transmembrane region" description="Helical" evidence="1">
    <location>
        <begin position="335"/>
        <end position="355"/>
    </location>
</feature>
<feature type="transmembrane region" description="Helical" evidence="1">
    <location>
        <begin position="160"/>
        <end position="182"/>
    </location>
</feature>
<dbReference type="GO" id="GO:0080120">
    <property type="term" value="P:CAAX-box protein maturation"/>
    <property type="evidence" value="ECO:0007669"/>
    <property type="project" value="UniProtKB-ARBA"/>
</dbReference>
<comment type="caution">
    <text evidence="3">The sequence shown here is derived from an EMBL/GenBank/DDBJ whole genome shotgun (WGS) entry which is preliminary data.</text>
</comment>
<keyword evidence="1" id="KW-0472">Membrane</keyword>
<keyword evidence="1" id="KW-1133">Transmembrane helix</keyword>
<dbReference type="OMA" id="WDIPWDG"/>
<proteinExistence type="predicted"/>
<protein>
    <recommendedName>
        <fullName evidence="2">CAAX prenyl protease 2/Lysostaphin resistance protein A-like domain-containing protein</fullName>
    </recommendedName>
</protein>
<feature type="transmembrane region" description="Helical" evidence="1">
    <location>
        <begin position="122"/>
        <end position="148"/>
    </location>
</feature>
<keyword evidence="4" id="KW-1185">Reference proteome</keyword>
<feature type="non-terminal residue" evidence="3">
    <location>
        <position position="1"/>
    </location>
</feature>
<dbReference type="Proteomes" id="UP000824469">
    <property type="component" value="Unassembled WGS sequence"/>
</dbReference>
<sequence>MASITLNTFPRRFCNLAKSLSRVTCSKRAQSLVFSNGRVTLHFACRQRSLHLVSLHGRLTELQRGLEKDVSRRKELIGLRGRRDVRGIRSSKDDKRPEGIVSEKGIKLLDRWDVPWDWKTTLLTMMASGLSFLLTGLIETAALSYLGLRHGRLTSFDERATLLFVDQFLITAVGLAVIYAFVKPYQPLPDDLFRFEWKEPLNLYKGWLLWGGIGLIVAALGIALTGVALSALNGEPPQREVDALVQLLPLIGASNISTACLIGVTGILAPIYEETVFRGFLMTSLTKWFPTPAAVVLSASIFAFVHLTPGEFPQLFALGAVLGFAYAQTRNLLTSITIHALWNSAVIILLTFLRLQ</sequence>
<dbReference type="Pfam" id="PF02517">
    <property type="entry name" value="Rce1-like"/>
    <property type="match status" value="1"/>
</dbReference>
<evidence type="ECO:0000256" key="1">
    <source>
        <dbReference type="SAM" id="Phobius"/>
    </source>
</evidence>
<feature type="transmembrane region" description="Helical" evidence="1">
    <location>
        <begin position="207"/>
        <end position="232"/>
    </location>
</feature>
<organism evidence="3 4">
    <name type="scientific">Taxus chinensis</name>
    <name type="common">Chinese yew</name>
    <name type="synonym">Taxus wallichiana var. chinensis</name>
    <dbReference type="NCBI Taxonomy" id="29808"/>
    <lineage>
        <taxon>Eukaryota</taxon>
        <taxon>Viridiplantae</taxon>
        <taxon>Streptophyta</taxon>
        <taxon>Embryophyta</taxon>
        <taxon>Tracheophyta</taxon>
        <taxon>Spermatophyta</taxon>
        <taxon>Pinopsida</taxon>
        <taxon>Pinidae</taxon>
        <taxon>Conifers II</taxon>
        <taxon>Cupressales</taxon>
        <taxon>Taxaceae</taxon>
        <taxon>Taxus</taxon>
    </lineage>
</organism>
<dbReference type="GO" id="GO:0004175">
    <property type="term" value="F:endopeptidase activity"/>
    <property type="evidence" value="ECO:0007669"/>
    <property type="project" value="UniProtKB-ARBA"/>
</dbReference>
<evidence type="ECO:0000313" key="4">
    <source>
        <dbReference type="Proteomes" id="UP000824469"/>
    </source>
</evidence>
<feature type="transmembrane region" description="Helical" evidence="1">
    <location>
        <begin position="244"/>
        <end position="268"/>
    </location>
</feature>
<gene>
    <name evidence="3" type="ORF">KI387_039367</name>
</gene>
<dbReference type="EMBL" id="JAHRHJ020000011">
    <property type="protein sequence ID" value="KAH9295779.1"/>
    <property type="molecule type" value="Genomic_DNA"/>
</dbReference>
<feature type="domain" description="CAAX prenyl protease 2/Lysostaphin resistance protein A-like" evidence="2">
    <location>
        <begin position="259"/>
        <end position="344"/>
    </location>
</feature>
<dbReference type="AlphaFoldDB" id="A0AA38F7S3"/>
<evidence type="ECO:0000259" key="2">
    <source>
        <dbReference type="Pfam" id="PF02517"/>
    </source>
</evidence>
<reference evidence="3 4" key="1">
    <citation type="journal article" date="2021" name="Nat. Plants">
        <title>The Taxus genome provides insights into paclitaxel biosynthesis.</title>
        <authorList>
            <person name="Xiong X."/>
            <person name="Gou J."/>
            <person name="Liao Q."/>
            <person name="Li Y."/>
            <person name="Zhou Q."/>
            <person name="Bi G."/>
            <person name="Li C."/>
            <person name="Du R."/>
            <person name="Wang X."/>
            <person name="Sun T."/>
            <person name="Guo L."/>
            <person name="Liang H."/>
            <person name="Lu P."/>
            <person name="Wu Y."/>
            <person name="Zhang Z."/>
            <person name="Ro D.K."/>
            <person name="Shang Y."/>
            <person name="Huang S."/>
            <person name="Yan J."/>
        </authorList>
    </citation>
    <scope>NUCLEOTIDE SEQUENCE [LARGE SCALE GENOMIC DNA]</scope>
    <source>
        <strain evidence="3">Ta-2019</strain>
    </source>
</reference>
<dbReference type="PANTHER" id="PTHR43592">
    <property type="entry name" value="CAAX AMINO TERMINAL PROTEASE"/>
    <property type="match status" value="1"/>
</dbReference>
<evidence type="ECO:0000313" key="3">
    <source>
        <dbReference type="EMBL" id="KAH9295779.1"/>
    </source>
</evidence>
<name>A0AA38F7S3_TAXCH</name>
<dbReference type="InterPro" id="IPR003675">
    <property type="entry name" value="Rce1/LyrA-like_dom"/>
</dbReference>
<feature type="transmembrane region" description="Helical" evidence="1">
    <location>
        <begin position="312"/>
        <end position="329"/>
    </location>
</feature>